<comment type="caution">
    <text evidence="9">The sequence shown here is derived from an EMBL/GenBank/DDBJ whole genome shotgun (WGS) entry which is preliminary data.</text>
</comment>
<comment type="subcellular location">
    <subcellularLocation>
        <location evidence="1">Cell outer membrane</location>
    </subcellularLocation>
</comment>
<dbReference type="Gene3D" id="1.25.40.390">
    <property type="match status" value="1"/>
</dbReference>
<keyword evidence="5" id="KW-0998">Cell outer membrane</keyword>
<evidence type="ECO:0000259" key="8">
    <source>
        <dbReference type="Pfam" id="PF14322"/>
    </source>
</evidence>
<reference evidence="10" key="1">
    <citation type="journal article" date="2019" name="Int. J. Syst. Evol. Microbiol.">
        <title>The Global Catalogue of Microorganisms (GCM) 10K type strain sequencing project: providing services to taxonomists for standard genome sequencing and annotation.</title>
        <authorList>
            <consortium name="The Broad Institute Genomics Platform"/>
            <consortium name="The Broad Institute Genome Sequencing Center for Infectious Disease"/>
            <person name="Wu L."/>
            <person name="Ma J."/>
        </authorList>
    </citation>
    <scope>NUCLEOTIDE SEQUENCE [LARGE SCALE GENOMIC DNA]</scope>
    <source>
        <strain evidence="10">JCM 17841</strain>
    </source>
</reference>
<dbReference type="RefSeq" id="WP_208130324.1">
    <property type="nucleotide sequence ID" value="NZ_BAABGQ010000003.1"/>
</dbReference>
<dbReference type="Pfam" id="PF07980">
    <property type="entry name" value="SusD_RagB"/>
    <property type="match status" value="1"/>
</dbReference>
<dbReference type="EMBL" id="BAABGQ010000003">
    <property type="protein sequence ID" value="GAA4494032.1"/>
    <property type="molecule type" value="Genomic_DNA"/>
</dbReference>
<dbReference type="Proteomes" id="UP001501243">
    <property type="component" value="Unassembled WGS sequence"/>
</dbReference>
<accession>A0ABP8PXD2</accession>
<evidence type="ECO:0000256" key="6">
    <source>
        <dbReference type="SAM" id="SignalP"/>
    </source>
</evidence>
<comment type="similarity">
    <text evidence="2">Belongs to the SusD family.</text>
</comment>
<evidence type="ECO:0000256" key="4">
    <source>
        <dbReference type="ARBA" id="ARBA00023136"/>
    </source>
</evidence>
<feature type="chain" id="PRO_5045274818" evidence="6">
    <location>
        <begin position="23"/>
        <end position="493"/>
    </location>
</feature>
<proteinExistence type="inferred from homology"/>
<evidence type="ECO:0000256" key="3">
    <source>
        <dbReference type="ARBA" id="ARBA00022729"/>
    </source>
</evidence>
<evidence type="ECO:0000313" key="10">
    <source>
        <dbReference type="Proteomes" id="UP001501243"/>
    </source>
</evidence>
<dbReference type="InterPro" id="IPR033985">
    <property type="entry name" value="SusD-like_N"/>
</dbReference>
<feature type="domain" description="RagB/SusD" evidence="7">
    <location>
        <begin position="332"/>
        <end position="493"/>
    </location>
</feature>
<dbReference type="CDD" id="cd08977">
    <property type="entry name" value="SusD"/>
    <property type="match status" value="1"/>
</dbReference>
<dbReference type="Pfam" id="PF14322">
    <property type="entry name" value="SusD-like_3"/>
    <property type="match status" value="1"/>
</dbReference>
<keyword evidence="4" id="KW-0472">Membrane</keyword>
<feature type="signal peptide" evidence="6">
    <location>
        <begin position="1"/>
        <end position="22"/>
    </location>
</feature>
<name>A0ABP8PXD2_9BACT</name>
<keyword evidence="3 6" id="KW-0732">Signal</keyword>
<dbReference type="InterPro" id="IPR011990">
    <property type="entry name" value="TPR-like_helical_dom_sf"/>
</dbReference>
<dbReference type="SUPFAM" id="SSF48452">
    <property type="entry name" value="TPR-like"/>
    <property type="match status" value="1"/>
</dbReference>
<evidence type="ECO:0000256" key="2">
    <source>
        <dbReference type="ARBA" id="ARBA00006275"/>
    </source>
</evidence>
<evidence type="ECO:0000313" key="9">
    <source>
        <dbReference type="EMBL" id="GAA4494032.1"/>
    </source>
</evidence>
<dbReference type="InterPro" id="IPR012944">
    <property type="entry name" value="SusD_RagB_dom"/>
</dbReference>
<dbReference type="PROSITE" id="PS51257">
    <property type="entry name" value="PROKAR_LIPOPROTEIN"/>
    <property type="match status" value="1"/>
</dbReference>
<keyword evidence="10" id="KW-1185">Reference proteome</keyword>
<gene>
    <name evidence="9" type="ORF">GCM10023172_03490</name>
</gene>
<protein>
    <submittedName>
        <fullName evidence="9">RagB/SusD family nutrient uptake outer membrane protein</fullName>
    </submittedName>
</protein>
<evidence type="ECO:0000256" key="5">
    <source>
        <dbReference type="ARBA" id="ARBA00023237"/>
    </source>
</evidence>
<evidence type="ECO:0000256" key="1">
    <source>
        <dbReference type="ARBA" id="ARBA00004442"/>
    </source>
</evidence>
<sequence length="493" mass="53562">MKKYFIPALGALSLLASCSSFLDKQPLDTITPNNFFQNANDAEASLTAAYDGLQQNGTYGQDLMTMGEMPSDNCTSTNGDVNALEKLIWNSTTSQVGNVYRSNYLGVNRANIVIKYVPTVAMDTARRSQIVGEAKFLRALYYFNLARAYGGVPLRLAPSESGAPSDVNTAPSTQDQVYDQVVTDLQQAIKQMANSQNNRASKNSARALLARVQLTRRNWAAALAAANSVTGASLAPTFNGLFPAKNQASSTESLFEVQFFGNADGGNLYPDEILPSPLATYSYPKFNIPTNELIAFADTSLANGDRRWINNGIVTSSTGARVGRSYVSIIIGSGANNNDQGPFVYKWRSIGNGFNSADNTYVLRYAETLLTAAEASNELSGPTATALVPLNQVRQRAGLAALTAASPQAASKETLRAEIDRQRRLELAFEGERWWDLVRYARHTLADPTATHPVTAFTVMQQMKVAPDQHLLIFPIPQSELNSNPLIKQNPGY</sequence>
<organism evidence="9 10">
    <name type="scientific">Hymenobacter ginsengisoli</name>
    <dbReference type="NCBI Taxonomy" id="1051626"/>
    <lineage>
        <taxon>Bacteria</taxon>
        <taxon>Pseudomonadati</taxon>
        <taxon>Bacteroidota</taxon>
        <taxon>Cytophagia</taxon>
        <taxon>Cytophagales</taxon>
        <taxon>Hymenobacteraceae</taxon>
        <taxon>Hymenobacter</taxon>
    </lineage>
</organism>
<feature type="domain" description="SusD-like N-terminal" evidence="8">
    <location>
        <begin position="21"/>
        <end position="214"/>
    </location>
</feature>
<evidence type="ECO:0000259" key="7">
    <source>
        <dbReference type="Pfam" id="PF07980"/>
    </source>
</evidence>